<evidence type="ECO:0000256" key="1">
    <source>
        <dbReference type="ARBA" id="ARBA00022737"/>
    </source>
</evidence>
<keyword evidence="2" id="KW-0732">Signal</keyword>
<sequence>MKAIYLLWVVFGMMVSLACFADDSDTRLTAECEPIATVADCVNVISGDYFEAHADIRFNDSDSWGLSRFYDSGHLVDRSFLGFGFGSNFPFEAKEPKKNNKHSDGWVEEREGCCIPYRSSKGVLSTYKIDKRILQKGYTNLSRPALKPHVNIANMEGKFKKEGWEIKSGNGSERFYGKYKITDSGNNETTSYYDLRQEILPNGNRMLFSYANMGEMHWPSRIALTDPKGEVILSELVFQYSKDLVRVSNDRGDTVAYLKSKEKRKSVTKAGTTWKTAFFLTDVHSPQHTPVKYHLADNNDSSAFCVAKVEKIDGRYLKISYNDQSKVKSLAGPLGAQGEEKIFQRFFYKKQHTQVLDAFDQLTTYHFCSNKRLTAIAYYDVKNGKQPNIGKEGAKEENFDLLKEERFSWKTEEGKEGWLTSKTIVDGAGHILQKNAYRYDDHGNCVKEIWKGNLTGRGFDVFSEKDELTSNGVESYEKRYKYSNDGFNLLLEETTPEGLTTRYAYIPRTNRLISKLVLYDGKIQERTFYEYHPYGVLIQTIEDDGSSDKDFDLTDVTIRRVKKIEADLRSRSPSFGKPLAIQESYQNHHTGGQLVNLKTVRFTYSPRGLVSCEKVYDAEDQFRYQVLTEYDEKDRLILKVDPLGQQTRYAYDHNDNKTEEELLGSGKKTVYVYDTANRMIQKKESHKNERDEEIIFNLFYTYDALNRLTSEQDAFGNVTSYTYDRLGRQTGCIKPTVLDSNGQVFSPTVKRVYNLLNQLIEETDENGHTTKTRYTVYGKPTYLEHPDGTVERFEYYSNGRLKQAWQADGTSSHYIYNPKGQVTLEEAFDAAGILLSKQSYSYKGSLLQSSIDAMGVKTSYFYDGAGRKIQDVCRDHQVTYHYDPLGRIYKVIHRGEEGQQRVEWTDYDYLDRIVLKQQLDERGIVYGKEAFCYDSQGYCTNHTIYHQDNQPASEESEFYPWGALARKKDALGQITEYTYEFSHYNALNQKVLKKTVKEPSGRHIIEVEDACHRLVQQETYHPHLIALTQFSYDGKDNLIVQREAVINKEVIEGYYTIERSYNSRDLLEKIVEKPALKTTCYQYDARGRLAAKIKSDGVLLSYRYNPLGHLIELTASDRSLSYIYHYDLQGHLLGIHDAIHNKQQKRSYDCLGRLVEENLGNQLILRYRYDPFDRIKNLIFPDGSSIHYTYNAFRLTHVERLSKDEKSLYTCQIPEYDWCGRIRSRQLPFGTVDYTYDLLGRPLSIQGPEWSQQIHRYDGSGNLLSQSIQDTDGKWSEQFGYDGLNQLISEKGVLTNDYCYDSLHNRREHNKQINEINSLNQLVKDADSDYAYDANGNLVEQTNPNALYHYDALDRLSTLVSDGQITHFIYDGLGRCLEISDQKSHRCLLYQGEQEIGSWENGELKELCVTHSESMLHPMLAIELEGKPFVPIQDHRRNLCCLLDWKGHYIESHRYSAFGLVAPTFKKAQTPWQFSGKRTVAHLVYFGHRFYSPQMGKWLNPDPSGFEDGPNLYAYVHNNPLMHFDLLGLFDLDLTDKTFLERMQALDFESFASQAEFSPTYFSGYSAQGMRQGLWNAYRSPFITASNNYDRYVDFNEGDFNKRFEGLSSQEYLSQLGLISGEALGTGVQVAAILVLTKEVAALAGASLLRAGIGATKLFWNKAITQAAAENSTTRITEIAKSQFSHLSEAFLSAKKSLGVNQEALKLARELNFTSTTMERMSRPHRYVPRHILAKAILSGKRGIDPQGSKNAIQIVEQVFINKKPYRLEIIYNESEKRILHFHYEK</sequence>
<keyword evidence="1" id="KW-0677">Repeat</keyword>
<dbReference type="PANTHER" id="PTHR32305:SF15">
    <property type="entry name" value="PROTEIN RHSA-RELATED"/>
    <property type="match status" value="1"/>
</dbReference>
<dbReference type="KEGG" id="pnl:PNK_p0054"/>
<dbReference type="NCBIfam" id="TIGR03696">
    <property type="entry name" value="Rhs_assc_core"/>
    <property type="match status" value="1"/>
</dbReference>
<evidence type="ECO:0000313" key="4">
    <source>
        <dbReference type="EMBL" id="CUI18108.1"/>
    </source>
</evidence>
<evidence type="ECO:0000313" key="5">
    <source>
        <dbReference type="Proteomes" id="UP000069902"/>
    </source>
</evidence>
<reference evidence="5" key="1">
    <citation type="submission" date="2015-09" db="EMBL/GenBank/DDBJ databases">
        <authorList>
            <person name="Bertelli C."/>
        </authorList>
    </citation>
    <scope>NUCLEOTIDE SEQUENCE [LARGE SCALE GENOMIC DNA]</scope>
    <source>
        <strain evidence="5">KNic</strain>
        <plasmid evidence="5">pPNK</plasmid>
    </source>
</reference>
<dbReference type="RefSeq" id="WP_059062529.1">
    <property type="nucleotide sequence ID" value="NZ_LN879503.1"/>
</dbReference>
<dbReference type="InterPro" id="IPR056823">
    <property type="entry name" value="TEN-like_YD-shell"/>
</dbReference>
<dbReference type="InterPro" id="IPR050708">
    <property type="entry name" value="T6SS_VgrG/RHS"/>
</dbReference>
<organism evidence="4 5">
    <name type="scientific">Candidatus Protochlamydia naegleriophila</name>
    <dbReference type="NCBI Taxonomy" id="389348"/>
    <lineage>
        <taxon>Bacteria</taxon>
        <taxon>Pseudomonadati</taxon>
        <taxon>Chlamydiota</taxon>
        <taxon>Chlamydiia</taxon>
        <taxon>Parachlamydiales</taxon>
        <taxon>Parachlamydiaceae</taxon>
        <taxon>Candidatus Protochlamydia</taxon>
    </lineage>
</organism>
<protein>
    <submittedName>
        <fullName evidence="4">Rhs family protein</fullName>
    </submittedName>
</protein>
<dbReference type="InParanoid" id="A0A0U5CSS0"/>
<dbReference type="EMBL" id="LN879503">
    <property type="protein sequence ID" value="CUI18108.1"/>
    <property type="molecule type" value="Genomic_DNA"/>
</dbReference>
<feature type="domain" description="Teneurin-like YD-shell" evidence="3">
    <location>
        <begin position="1252"/>
        <end position="1508"/>
    </location>
</feature>
<evidence type="ECO:0000256" key="2">
    <source>
        <dbReference type="SAM" id="SignalP"/>
    </source>
</evidence>
<dbReference type="PROSITE" id="PS51257">
    <property type="entry name" value="PROKAR_LIPOPROTEIN"/>
    <property type="match status" value="1"/>
</dbReference>
<dbReference type="Gene3D" id="2.180.10.10">
    <property type="entry name" value="RHS repeat-associated core"/>
    <property type="match status" value="4"/>
</dbReference>
<feature type="domain" description="Teneurin-like YD-shell" evidence="3">
    <location>
        <begin position="1095"/>
        <end position="1191"/>
    </location>
</feature>
<gene>
    <name evidence="4" type="ORF">PNK_p0054</name>
</gene>
<dbReference type="PANTHER" id="PTHR32305">
    <property type="match status" value="1"/>
</dbReference>
<dbReference type="InterPro" id="IPR006530">
    <property type="entry name" value="YD"/>
</dbReference>
<dbReference type="Pfam" id="PF25023">
    <property type="entry name" value="TEN_YD-shell"/>
    <property type="match status" value="2"/>
</dbReference>
<geneLocation type="plasmid" evidence="5">
    <name>pPNK</name>
</geneLocation>
<feature type="signal peptide" evidence="2">
    <location>
        <begin position="1"/>
        <end position="21"/>
    </location>
</feature>
<proteinExistence type="predicted"/>
<feature type="chain" id="PRO_5006855780" evidence="2">
    <location>
        <begin position="22"/>
        <end position="1786"/>
    </location>
</feature>
<dbReference type="Pfam" id="PF05593">
    <property type="entry name" value="RHS_repeat"/>
    <property type="match status" value="2"/>
</dbReference>
<accession>A0A0U5CSS0</accession>
<name>A0A0U5CSS0_9BACT</name>
<dbReference type="InterPro" id="IPR022385">
    <property type="entry name" value="Rhs_assc_core"/>
</dbReference>
<dbReference type="PATRIC" id="fig|389348.3.peg.2820"/>
<dbReference type="InterPro" id="IPR031325">
    <property type="entry name" value="RHS_repeat"/>
</dbReference>
<evidence type="ECO:0000259" key="3">
    <source>
        <dbReference type="Pfam" id="PF25023"/>
    </source>
</evidence>
<keyword evidence="5" id="KW-1185">Reference proteome</keyword>
<dbReference type="NCBIfam" id="TIGR01643">
    <property type="entry name" value="YD_repeat_2x"/>
    <property type="match status" value="4"/>
</dbReference>
<dbReference type="Proteomes" id="UP000069902">
    <property type="component" value="Plasmid pPNK"/>
</dbReference>